<accession>A0A517YMC6</accession>
<proteinExistence type="predicted"/>
<dbReference type="KEGG" id="aagg:ETAA8_65450"/>
<dbReference type="AlphaFoldDB" id="A0A517YMC6"/>
<evidence type="ECO:0000313" key="1">
    <source>
        <dbReference type="EMBL" id="QDU31388.1"/>
    </source>
</evidence>
<evidence type="ECO:0000313" key="2">
    <source>
        <dbReference type="Proteomes" id="UP000315017"/>
    </source>
</evidence>
<protein>
    <submittedName>
        <fullName evidence="1">Uncharacterized protein</fullName>
    </submittedName>
</protein>
<dbReference type="EMBL" id="CP036274">
    <property type="protein sequence ID" value="QDU31388.1"/>
    <property type="molecule type" value="Genomic_DNA"/>
</dbReference>
<organism evidence="1 2">
    <name type="scientific">Anatilimnocola aggregata</name>
    <dbReference type="NCBI Taxonomy" id="2528021"/>
    <lineage>
        <taxon>Bacteria</taxon>
        <taxon>Pseudomonadati</taxon>
        <taxon>Planctomycetota</taxon>
        <taxon>Planctomycetia</taxon>
        <taxon>Pirellulales</taxon>
        <taxon>Pirellulaceae</taxon>
        <taxon>Anatilimnocola</taxon>
    </lineage>
</organism>
<gene>
    <name evidence="1" type="ORF">ETAA8_65450</name>
</gene>
<reference evidence="1 2" key="1">
    <citation type="submission" date="2019-02" db="EMBL/GenBank/DDBJ databases">
        <title>Deep-cultivation of Planctomycetes and their phenomic and genomic characterization uncovers novel biology.</title>
        <authorList>
            <person name="Wiegand S."/>
            <person name="Jogler M."/>
            <person name="Boedeker C."/>
            <person name="Pinto D."/>
            <person name="Vollmers J."/>
            <person name="Rivas-Marin E."/>
            <person name="Kohn T."/>
            <person name="Peeters S.H."/>
            <person name="Heuer A."/>
            <person name="Rast P."/>
            <person name="Oberbeckmann S."/>
            <person name="Bunk B."/>
            <person name="Jeske O."/>
            <person name="Meyerdierks A."/>
            <person name="Storesund J.E."/>
            <person name="Kallscheuer N."/>
            <person name="Luecker S."/>
            <person name="Lage O.M."/>
            <person name="Pohl T."/>
            <person name="Merkel B.J."/>
            <person name="Hornburger P."/>
            <person name="Mueller R.-W."/>
            <person name="Bruemmer F."/>
            <person name="Labrenz M."/>
            <person name="Spormann A.M."/>
            <person name="Op den Camp H."/>
            <person name="Overmann J."/>
            <person name="Amann R."/>
            <person name="Jetten M.S.M."/>
            <person name="Mascher T."/>
            <person name="Medema M.H."/>
            <person name="Devos D.P."/>
            <person name="Kaster A.-K."/>
            <person name="Ovreas L."/>
            <person name="Rohde M."/>
            <person name="Galperin M.Y."/>
            <person name="Jogler C."/>
        </authorList>
    </citation>
    <scope>NUCLEOTIDE SEQUENCE [LARGE SCALE GENOMIC DNA]</scope>
    <source>
        <strain evidence="1 2">ETA_A8</strain>
    </source>
</reference>
<sequence>MGELPSKQAPNKPLLEMFQVWTDDDWSLSIDAATIFSELDAADDYLRANFNRVMG</sequence>
<name>A0A517YMC6_9BACT</name>
<dbReference type="RefSeq" id="WP_202921386.1">
    <property type="nucleotide sequence ID" value="NZ_CP036274.1"/>
</dbReference>
<keyword evidence="2" id="KW-1185">Reference proteome</keyword>
<dbReference type="Proteomes" id="UP000315017">
    <property type="component" value="Chromosome"/>
</dbReference>